<keyword evidence="8" id="KW-1185">Reference proteome</keyword>
<proteinExistence type="predicted"/>
<evidence type="ECO:0000256" key="1">
    <source>
        <dbReference type="ARBA" id="ARBA00004141"/>
    </source>
</evidence>
<dbReference type="Proteomes" id="UP001175353">
    <property type="component" value="Unassembled WGS sequence"/>
</dbReference>
<accession>A0AAN6HAN1</accession>
<keyword evidence="4 6" id="KW-1133">Transmembrane helix</keyword>
<dbReference type="AlphaFoldDB" id="A0AAN6HAN1"/>
<evidence type="ECO:0000313" key="8">
    <source>
        <dbReference type="Proteomes" id="UP001175353"/>
    </source>
</evidence>
<comment type="subcellular location">
    <subcellularLocation>
        <location evidence="1">Membrane</location>
        <topology evidence="1">Multi-pass membrane protein</topology>
    </subcellularLocation>
</comment>
<gene>
    <name evidence="7" type="ORF">LTR91_022514</name>
</gene>
<evidence type="ECO:0000256" key="4">
    <source>
        <dbReference type="ARBA" id="ARBA00022989"/>
    </source>
</evidence>
<evidence type="ECO:0000256" key="6">
    <source>
        <dbReference type="SAM" id="Phobius"/>
    </source>
</evidence>
<evidence type="ECO:0000313" key="7">
    <source>
        <dbReference type="EMBL" id="KAK0956130.1"/>
    </source>
</evidence>
<name>A0AAN6HAN1_9PEZI</name>
<feature type="transmembrane region" description="Helical" evidence="6">
    <location>
        <begin position="32"/>
        <end position="52"/>
    </location>
</feature>
<protein>
    <submittedName>
        <fullName evidence="7">Uncharacterized protein</fullName>
    </submittedName>
</protein>
<dbReference type="EMBL" id="JAUJLE010000446">
    <property type="protein sequence ID" value="KAK0956130.1"/>
    <property type="molecule type" value="Genomic_DNA"/>
</dbReference>
<dbReference type="GO" id="GO:0022857">
    <property type="term" value="F:transmembrane transporter activity"/>
    <property type="evidence" value="ECO:0007669"/>
    <property type="project" value="InterPro"/>
</dbReference>
<keyword evidence="5 6" id="KW-0472">Membrane</keyword>
<dbReference type="PANTHER" id="PTHR45649">
    <property type="entry name" value="AMINO-ACID PERMEASE BAT1"/>
    <property type="match status" value="1"/>
</dbReference>
<keyword evidence="3 6" id="KW-0812">Transmembrane</keyword>
<dbReference type="GO" id="GO:0016020">
    <property type="term" value="C:membrane"/>
    <property type="evidence" value="ECO:0007669"/>
    <property type="project" value="UniProtKB-SubCell"/>
</dbReference>
<evidence type="ECO:0000256" key="5">
    <source>
        <dbReference type="ARBA" id="ARBA00023136"/>
    </source>
</evidence>
<dbReference type="InterPro" id="IPR002293">
    <property type="entry name" value="AA/rel_permease1"/>
</dbReference>
<sequence length="221" mass="24013">MGDLTAIAATPTGWPFLQVFFNATQSYAGTSVMSLLLILPLTGSVIACVATASRQIWAFARDNGVPFSATVRHIYPKSSIPLNAIMISLIVCVLLSLINLGSTAALNAILALDLAALLSSYTISIGCIAMKRMRGETLPACEWSLGKWGLPINIAALIWLIPIFTFTLFPSVTPVTAVGMNYGCLLFGFVVVFSTVYYIIVGRHVYISPRERLRRDLQHEL</sequence>
<feature type="transmembrane region" description="Helical" evidence="6">
    <location>
        <begin position="180"/>
        <end position="200"/>
    </location>
</feature>
<feature type="transmembrane region" description="Helical" evidence="6">
    <location>
        <begin position="80"/>
        <end position="98"/>
    </location>
</feature>
<feature type="transmembrane region" description="Helical" evidence="6">
    <location>
        <begin position="104"/>
        <end position="129"/>
    </location>
</feature>
<feature type="transmembrane region" description="Helical" evidence="6">
    <location>
        <begin position="150"/>
        <end position="168"/>
    </location>
</feature>
<keyword evidence="2" id="KW-0813">Transport</keyword>
<evidence type="ECO:0000256" key="3">
    <source>
        <dbReference type="ARBA" id="ARBA00022692"/>
    </source>
</evidence>
<organism evidence="7 8">
    <name type="scientific">Friedmanniomyces endolithicus</name>
    <dbReference type="NCBI Taxonomy" id="329885"/>
    <lineage>
        <taxon>Eukaryota</taxon>
        <taxon>Fungi</taxon>
        <taxon>Dikarya</taxon>
        <taxon>Ascomycota</taxon>
        <taxon>Pezizomycotina</taxon>
        <taxon>Dothideomycetes</taxon>
        <taxon>Dothideomycetidae</taxon>
        <taxon>Mycosphaerellales</taxon>
        <taxon>Teratosphaeriaceae</taxon>
        <taxon>Friedmanniomyces</taxon>
    </lineage>
</organism>
<dbReference type="Gene3D" id="1.20.1740.10">
    <property type="entry name" value="Amino acid/polyamine transporter I"/>
    <property type="match status" value="1"/>
</dbReference>
<dbReference type="PANTHER" id="PTHR45649:SF41">
    <property type="entry name" value="TRANSPORTER, PUTATIVE (EUROFUNG)-RELATED"/>
    <property type="match status" value="1"/>
</dbReference>
<evidence type="ECO:0000256" key="2">
    <source>
        <dbReference type="ARBA" id="ARBA00022448"/>
    </source>
</evidence>
<dbReference type="Pfam" id="PF13520">
    <property type="entry name" value="AA_permease_2"/>
    <property type="match status" value="1"/>
</dbReference>
<reference evidence="7" key="1">
    <citation type="submission" date="2023-06" db="EMBL/GenBank/DDBJ databases">
        <title>Black Yeasts Isolated from many extreme environments.</title>
        <authorList>
            <person name="Coleine C."/>
            <person name="Stajich J.E."/>
            <person name="Selbmann L."/>
        </authorList>
    </citation>
    <scope>NUCLEOTIDE SEQUENCE</scope>
    <source>
        <strain evidence="7">CCFEE 5200</strain>
    </source>
</reference>
<comment type="caution">
    <text evidence="7">The sequence shown here is derived from an EMBL/GenBank/DDBJ whole genome shotgun (WGS) entry which is preliminary data.</text>
</comment>